<dbReference type="Pfam" id="PF00059">
    <property type="entry name" value="Lectin_C"/>
    <property type="match status" value="1"/>
</dbReference>
<keyword evidence="3" id="KW-1185">Reference proteome</keyword>
<dbReference type="Gene3D" id="3.10.100.10">
    <property type="entry name" value="Mannose-Binding Protein A, subunit A"/>
    <property type="match status" value="1"/>
</dbReference>
<dbReference type="InterPro" id="IPR001304">
    <property type="entry name" value="C-type_lectin-like"/>
</dbReference>
<evidence type="ECO:0000259" key="1">
    <source>
        <dbReference type="PROSITE" id="PS50041"/>
    </source>
</evidence>
<evidence type="ECO:0000313" key="3">
    <source>
        <dbReference type="Proteomes" id="UP000472270"/>
    </source>
</evidence>
<dbReference type="PROSITE" id="PS50041">
    <property type="entry name" value="C_TYPE_LECTIN_2"/>
    <property type="match status" value="1"/>
</dbReference>
<dbReference type="AlphaFoldDB" id="A0A673HZW5"/>
<dbReference type="SUPFAM" id="SSF56436">
    <property type="entry name" value="C-type lectin-like"/>
    <property type="match status" value="1"/>
</dbReference>
<dbReference type="InterPro" id="IPR016186">
    <property type="entry name" value="C-type_lectin-like/link_sf"/>
</dbReference>
<reference evidence="2" key="2">
    <citation type="submission" date="2025-09" db="UniProtKB">
        <authorList>
            <consortium name="Ensembl"/>
        </authorList>
    </citation>
    <scope>IDENTIFICATION</scope>
</reference>
<dbReference type="Ensembl" id="ENSSRHT00000032134.1">
    <property type="protein sequence ID" value="ENSSRHP00000031221.1"/>
    <property type="gene ID" value="ENSSRHG00000016145.1"/>
</dbReference>
<protein>
    <recommendedName>
        <fullName evidence="1">C-type lectin domain-containing protein</fullName>
    </recommendedName>
</protein>
<reference evidence="2" key="1">
    <citation type="submission" date="2025-08" db="UniProtKB">
        <authorList>
            <consortium name="Ensembl"/>
        </authorList>
    </citation>
    <scope>IDENTIFICATION</scope>
</reference>
<name>A0A673HZW5_9TELE</name>
<organism evidence="2 3">
    <name type="scientific">Sinocyclocheilus rhinocerous</name>
    <dbReference type="NCBI Taxonomy" id="307959"/>
    <lineage>
        <taxon>Eukaryota</taxon>
        <taxon>Metazoa</taxon>
        <taxon>Chordata</taxon>
        <taxon>Craniata</taxon>
        <taxon>Vertebrata</taxon>
        <taxon>Euteleostomi</taxon>
        <taxon>Actinopterygii</taxon>
        <taxon>Neopterygii</taxon>
        <taxon>Teleostei</taxon>
        <taxon>Ostariophysi</taxon>
        <taxon>Cypriniformes</taxon>
        <taxon>Cyprinidae</taxon>
        <taxon>Cyprininae</taxon>
        <taxon>Sinocyclocheilus</taxon>
    </lineage>
</organism>
<feature type="domain" description="C-type lectin" evidence="1">
    <location>
        <begin position="19"/>
        <end position="126"/>
    </location>
</feature>
<dbReference type="InterPro" id="IPR016187">
    <property type="entry name" value="CTDL_fold"/>
</dbReference>
<proteinExistence type="predicted"/>
<dbReference type="CDD" id="cd00037">
    <property type="entry name" value="CLECT"/>
    <property type="match status" value="1"/>
</dbReference>
<dbReference type="Proteomes" id="UP000472270">
    <property type="component" value="Unassembled WGS sequence"/>
</dbReference>
<evidence type="ECO:0000313" key="2">
    <source>
        <dbReference type="Ensembl" id="ENSSRHP00000031221.1"/>
    </source>
</evidence>
<sequence length="138" mass="15935">MQINLKTTCDDKLFFVCKVASGVWVLVKEIKTWQEAKQQCEMDHAGLAIISNEVDNNIIRALVDTGFAWIGVTTVQQNNPLIDTWRWVNNEPVTFSRCSHNNGNLFGREFLNCVYYCPGLKNHWKNDKNTIFSSYFQP</sequence>
<accession>A0A673HZW5</accession>